<dbReference type="Pfam" id="PF13837">
    <property type="entry name" value="Myb_DNA-bind_4"/>
    <property type="match status" value="1"/>
</dbReference>
<dbReference type="EMBL" id="KN822010">
    <property type="protein sequence ID" value="KIM68230.1"/>
    <property type="molecule type" value="Genomic_DNA"/>
</dbReference>
<dbReference type="InterPro" id="IPR044822">
    <property type="entry name" value="Myb_DNA-bind_4"/>
</dbReference>
<accession>A0A0C3E629</accession>
<reference evidence="2 3" key="1">
    <citation type="submission" date="2014-04" db="EMBL/GenBank/DDBJ databases">
        <authorList>
            <consortium name="DOE Joint Genome Institute"/>
            <person name="Kuo A."/>
            <person name="Kohler A."/>
            <person name="Nagy L.G."/>
            <person name="Floudas D."/>
            <person name="Copeland A."/>
            <person name="Barry K.W."/>
            <person name="Cichocki N."/>
            <person name="Veneault-Fourrey C."/>
            <person name="LaButti K."/>
            <person name="Lindquist E.A."/>
            <person name="Lipzen A."/>
            <person name="Lundell T."/>
            <person name="Morin E."/>
            <person name="Murat C."/>
            <person name="Sun H."/>
            <person name="Tunlid A."/>
            <person name="Henrissat B."/>
            <person name="Grigoriev I.V."/>
            <person name="Hibbett D.S."/>
            <person name="Martin F."/>
            <person name="Nordberg H.P."/>
            <person name="Cantor M.N."/>
            <person name="Hua S.X."/>
        </authorList>
    </citation>
    <scope>NUCLEOTIDE SEQUENCE [LARGE SCALE GENOMIC DNA]</scope>
    <source>
        <strain evidence="2 3">Foug A</strain>
    </source>
</reference>
<evidence type="ECO:0000313" key="2">
    <source>
        <dbReference type="EMBL" id="KIM68230.1"/>
    </source>
</evidence>
<dbReference type="OrthoDB" id="2671340at2759"/>
<proteinExistence type="predicted"/>
<dbReference type="AlphaFoldDB" id="A0A0C3E629"/>
<feature type="domain" description="Myb/SANT-like DNA-binding" evidence="1">
    <location>
        <begin position="36"/>
        <end position="109"/>
    </location>
</feature>
<dbReference type="PANTHER" id="PTHR46929:SF3">
    <property type="entry name" value="MYB_SANT-LIKE DOMAIN-CONTAINING PROTEIN"/>
    <property type="match status" value="1"/>
</dbReference>
<sequence>MTGSNSSGSSSQSLHSQGTINPVNQAVVSTCKANTTWGKEHVKEMLDFLIDKLPEMGDGEFKMQTWNQVAVHMRSKFPLAEGEGERTAESCRSKFTRLKEDFVVVKALKSASGFHFSEERGACIMLETQDTWLDFVKHNQGSSKFRNKGFDFYDEMLQLVPHKAQGKG</sequence>
<dbReference type="PANTHER" id="PTHR46929">
    <property type="entry name" value="EXPRESSED PROTEIN"/>
    <property type="match status" value="1"/>
</dbReference>
<dbReference type="HOGENOM" id="CLU_082499_2_0_1"/>
<dbReference type="STRING" id="1036808.A0A0C3E629"/>
<organism evidence="2 3">
    <name type="scientific">Scleroderma citrinum Foug A</name>
    <dbReference type="NCBI Taxonomy" id="1036808"/>
    <lineage>
        <taxon>Eukaryota</taxon>
        <taxon>Fungi</taxon>
        <taxon>Dikarya</taxon>
        <taxon>Basidiomycota</taxon>
        <taxon>Agaricomycotina</taxon>
        <taxon>Agaricomycetes</taxon>
        <taxon>Agaricomycetidae</taxon>
        <taxon>Boletales</taxon>
        <taxon>Sclerodermatineae</taxon>
        <taxon>Sclerodermataceae</taxon>
        <taxon>Scleroderma</taxon>
    </lineage>
</organism>
<reference evidence="3" key="2">
    <citation type="submission" date="2015-01" db="EMBL/GenBank/DDBJ databases">
        <title>Evolutionary Origins and Diversification of the Mycorrhizal Mutualists.</title>
        <authorList>
            <consortium name="DOE Joint Genome Institute"/>
            <consortium name="Mycorrhizal Genomics Consortium"/>
            <person name="Kohler A."/>
            <person name="Kuo A."/>
            <person name="Nagy L.G."/>
            <person name="Floudas D."/>
            <person name="Copeland A."/>
            <person name="Barry K.W."/>
            <person name="Cichocki N."/>
            <person name="Veneault-Fourrey C."/>
            <person name="LaButti K."/>
            <person name="Lindquist E.A."/>
            <person name="Lipzen A."/>
            <person name="Lundell T."/>
            <person name="Morin E."/>
            <person name="Murat C."/>
            <person name="Riley R."/>
            <person name="Ohm R."/>
            <person name="Sun H."/>
            <person name="Tunlid A."/>
            <person name="Henrissat B."/>
            <person name="Grigoriev I.V."/>
            <person name="Hibbett D.S."/>
            <person name="Martin F."/>
        </authorList>
    </citation>
    <scope>NUCLEOTIDE SEQUENCE [LARGE SCALE GENOMIC DNA]</scope>
    <source>
        <strain evidence="3">Foug A</strain>
    </source>
</reference>
<name>A0A0C3E629_9AGAM</name>
<evidence type="ECO:0000313" key="3">
    <source>
        <dbReference type="Proteomes" id="UP000053989"/>
    </source>
</evidence>
<dbReference type="Proteomes" id="UP000053989">
    <property type="component" value="Unassembled WGS sequence"/>
</dbReference>
<gene>
    <name evidence="2" type="ORF">SCLCIDRAFT_106277</name>
</gene>
<evidence type="ECO:0000259" key="1">
    <source>
        <dbReference type="Pfam" id="PF13837"/>
    </source>
</evidence>
<protein>
    <recommendedName>
        <fullName evidence="1">Myb/SANT-like DNA-binding domain-containing protein</fullName>
    </recommendedName>
</protein>
<keyword evidence="3" id="KW-1185">Reference proteome</keyword>
<dbReference type="InParanoid" id="A0A0C3E629"/>